<evidence type="ECO:0000256" key="7">
    <source>
        <dbReference type="ARBA" id="ARBA00023136"/>
    </source>
</evidence>
<evidence type="ECO:0000256" key="2">
    <source>
        <dbReference type="ARBA" id="ARBA00022692"/>
    </source>
</evidence>
<dbReference type="InterPro" id="IPR015919">
    <property type="entry name" value="Cadherin-like_sf"/>
</dbReference>
<feature type="domain" description="Cadherin" evidence="12">
    <location>
        <begin position="2316"/>
        <end position="2394"/>
    </location>
</feature>
<feature type="domain" description="Cadherin" evidence="12">
    <location>
        <begin position="1321"/>
        <end position="1430"/>
    </location>
</feature>
<dbReference type="InterPro" id="IPR020894">
    <property type="entry name" value="Cadherin_CS"/>
</dbReference>
<keyword evidence="14" id="KW-1185">Reference proteome</keyword>
<dbReference type="SMART" id="SM00112">
    <property type="entry name" value="CA"/>
    <property type="match status" value="15"/>
</dbReference>
<dbReference type="GO" id="GO:0005509">
    <property type="term" value="F:calcium ion binding"/>
    <property type="evidence" value="ECO:0007669"/>
    <property type="project" value="UniProtKB-UniRule"/>
</dbReference>
<dbReference type="GO" id="GO:0007156">
    <property type="term" value="P:homophilic cell adhesion via plasma membrane adhesion molecules"/>
    <property type="evidence" value="ECO:0007669"/>
    <property type="project" value="InterPro"/>
</dbReference>
<feature type="domain" description="Cadherin" evidence="12">
    <location>
        <begin position="810"/>
        <end position="955"/>
    </location>
</feature>
<dbReference type="PRINTS" id="PR00205">
    <property type="entry name" value="CADHERIN"/>
</dbReference>
<dbReference type="InterPro" id="IPR002126">
    <property type="entry name" value="Cadherin-like_dom"/>
</dbReference>
<feature type="domain" description="Cadherin" evidence="12">
    <location>
        <begin position="1909"/>
        <end position="2022"/>
    </location>
</feature>
<proteinExistence type="predicted"/>
<dbReference type="GO" id="GO:0005886">
    <property type="term" value="C:plasma membrane"/>
    <property type="evidence" value="ECO:0007669"/>
    <property type="project" value="InterPro"/>
</dbReference>
<dbReference type="Proteomes" id="UP000215902">
    <property type="component" value="Unassembled WGS sequence"/>
</dbReference>
<feature type="chain" id="PRO_5012424607" description="Cadherin domain-containing protein" evidence="11">
    <location>
        <begin position="25"/>
        <end position="3478"/>
    </location>
</feature>
<evidence type="ECO:0000256" key="5">
    <source>
        <dbReference type="ARBA" id="ARBA00022889"/>
    </source>
</evidence>
<organism evidence="13 14">
    <name type="scientific">Macrostomum lignano</name>
    <dbReference type="NCBI Taxonomy" id="282301"/>
    <lineage>
        <taxon>Eukaryota</taxon>
        <taxon>Metazoa</taxon>
        <taxon>Spiralia</taxon>
        <taxon>Lophotrochozoa</taxon>
        <taxon>Platyhelminthes</taxon>
        <taxon>Rhabditophora</taxon>
        <taxon>Macrostomorpha</taxon>
        <taxon>Macrostomida</taxon>
        <taxon>Macrostomidae</taxon>
        <taxon>Macrostomum</taxon>
    </lineage>
</organism>
<feature type="domain" description="Cadherin" evidence="12">
    <location>
        <begin position="1594"/>
        <end position="1687"/>
    </location>
</feature>
<evidence type="ECO:0000259" key="12">
    <source>
        <dbReference type="PROSITE" id="PS50268"/>
    </source>
</evidence>
<evidence type="ECO:0000256" key="9">
    <source>
        <dbReference type="PROSITE-ProRule" id="PRU00043"/>
    </source>
</evidence>
<keyword evidence="11" id="KW-0732">Signal</keyword>
<comment type="subcellular location">
    <subcellularLocation>
        <location evidence="1">Membrane</location>
    </subcellularLocation>
</comment>
<keyword evidence="5" id="KW-0130">Cell adhesion</keyword>
<feature type="signal peptide" evidence="11">
    <location>
        <begin position="1"/>
        <end position="24"/>
    </location>
</feature>
<sequence>MRLHWLSLLRLLQLLELLSNLSAATRLRFATGGSYRGLLVLGRRMPVLVRGPPIALIIVNKDYNKVQDKDVFNIGVNYRIADARLAQWLTVAEAGPRIDGHAFLEVRATGQHNLDKNFARVDGNWLTVPILATTATATARCRLTIRLLPRRPLCPRFGAVSYAFTAPAPDLRRRLAVVGRLSTAPTTSETSSRGGVKPAFTLVASNNAAASGDFDVESTSGAVLMLNPAPRPGLHRLRVRVHGVGGDAPCGYSNDGSISETGFFSEADVTIVVAEPSSVDSDGAAILTAAVTLGVVRPPLVTSWSRAGATYALVRPEGGGLMTAAPGRIHLQLVDDYQGTFQLVPPQQASESAGYHQLQLARNLQTADLGRTFDVRIAISNVSVESVLIDPSDRRLLSADIRNRNFRLTVQECTPVGALLYRFRPSFYDEALAAEEAATGRGGVERLRRLLMGPESRFEFIEWQSSKQLRLERGSGAVTIRSPMDAESTAGREQRLIARIRDLSAPSHVTFHTLLVSVSDCNEFAPSLVGGQTVSVSLPESAPVGRLVATLNLTDDDADADKDGEAAATLVAMSMDSSALSPFHLDESGRRLLLARPLDLETQSGSYSVRLRLTDRGRPFPRVSMATVSVTVLPVNEFAPEFEHAVCRFDVDFFGSRNRRLFSTGPLEAVDLDEPPEPVSYLLLGAPSCAEVAIATGNVTLNLDCLRQHNLSRLSLLMVAKDADGRVSPYPLSLEFNSASASPWQQKRHKRCDKPASGRSRRPAAVAAANRRARDDHRRRLADAVSSNAAVKSLPNRPPVIFWSVADGDVRSTRVIALPEDADAGTVVADFPVDDPDDADWYNGHLPAFAATVALSSDSNESQNSYDFAFNASVKELCGDDHDDDDSESRARRFFSRCRRRVLRLVVAEPLLLDRERRPSYGLKLKVCDAGSPPLCSSIDVGVQLADVNDNRPAFLSPTSNLTVSSAPTLGVTLHRFAAVDPDLGDNGTVRFRLLLPDAPEAALFSLDAVSGELRFADNATEISDGLGRDFELEIQAFDLGRPSLTSSLRVRVDFNIRPDDRRRLKFVTGDVDQPGKLSLRLNEMTPPGALLANLLAVGFHSNRPPAGGVAYSLSGLPAVVGQFSLDRRTGCLSLGRRHRLSASTSPYRLFAVAEALVNDEEDKKIRAELFIIVDVVAAPNLTSVVRFRWPAIALNAAESLPVGSLIGRPPELRVWRDGNDKEAAADTGELGNVRYEILHDDGGWFAIDSDGNIETRTPLDREATPAGLWLSIRATAASAGFSSGLSNSSGGGSSSEFSTADCLVFVNIVDVNDCRPVASEAAHYRVRVVEDAPAGLELLPAVPAEDGDSLGEGSRSGVRFSLIGGNKAGHFRVDSGTGRLTTTNSSIDHEVDERFLLTLSIADEGSPPLSSHVQIEVEVADVNDSPPQFVASHFYLVAFAGMAPLNWTRALELMPPGAEHWDQVPSAALSAAAPSSFVSIGARLPALDFDSAPNAVTAYSLASSSGGAAAAEPPPVLSVDNGTAELRVRLAALLAAGGAHSTLVLARDAASSEVAGSASAPVRLELTGRPPPPPTPESELFDLLLADGRPEALREDSRPGSSVPGVLAVPRLGSGGRGPIVFYLAGAGSSDFYLPQSGGRLVLIRRLNYSRQRLYNLTLAAWNGWSISRKLLTVTVQPINRWCPKFDQPAYHRRLPMRRGSRQPVIRVSASDPDPGPLGSLQYSVQAAAQASSLSLFSIDPLTGQVWRLANRDGAVGFVRRRVHWLLLRVADSFMSLEDRRHGYAWLRIDEQWAAATAPNGDDASRPTDVAEVPARAPVGYPVWAPATGDGRFRIESDSSRGLFSIDPASGLVAVAASTEGTSVAKSYSLTLLSETAANATRRFRLNVSILADTRPQNRSRLAVSLAVQPSEFVGVDEDAPAGTFVARVVAEGALDAASLVFALSNCSASTGWLLGYFGIGPSSGVVTTSRSGLDRDTVGSGGQFMLTAIATSAAGSEPALSAEVRIRVTIRDINDNRPRWKTPPLPLPSPDGVEEPMLHGWVPEDVPVGGAVLLLPMKAVNSTVTVSYPRPLRLLAEDADSGENGDIEYEVWTDGYGEQTFYVDEDSGVLRVRRPLDRELTDRHELWIRARDRGRPRRLRSHRAVRVRVEVADVDDTPPKFLYPKLSTASVVLELPTYPGARVARVRLADPDVIGSPPTLTLASAVLLSEGDTVRSNADGSFSVDRQSGSILTAPGSNGSLLRPGRYRLCLTASDSRHVVETNVTVDVGAPGSPPLLLHQAGRVEARVDESAPVGHVIGQPHPWPEPPLDRPCRYQLRPLSDNLAEDFLLAQRHFLADPVTGAISVAAELDAESLPRRPLRFAAAYACGAVSEGRAEVRVQVADANDNAPTFVGAPYRFVVRQPSPSTDFVAVGSAVAVDPDYGENGTVTYSIVSVTSVGRVFGVSSGVGDGVFSIDATSGAISLRLGGAGSSVVGVFELSVSCSDSGRPAKNAVAMATVLVAPQAGPAYRPSDRRRVRISEAVPVDGLVAMVTADAGSSENSLAYRIESGDPEGLFWLDFAAGPAASSECALRLAAKLSYEASPQHQLLISAADHVTGLSAELHLTVFLQKASPAADTPEFVGPAADAGGFSVTMSEAEPPAAWRQRVILTASAATASGIGVAYRLEGAPEDVDAFVVGAANGQLRLRRRLDFETRRHHRFWLVAAAMAGESPPAVARLPVSVQVVNSNDWPPRFFRREWRLAAPRDVSDDDEPQRNGAFVGRLRARDPDLGGRGEVDGSNPELTYRLLPGGDADQFLLHPRSGVLRYRPNYRLLGDGCQALPSELTFVAMVTDSVHSDRSRVRVRLLPGGQSRRSPWRNAGSRCLASSSRGPPTLCARLIQHAKIPENAPVGLSILRVAPASSSAGNSSSDDSNRAVYRLIGDEANRLLSLDSSTGELTLRSALDRERERQLDVLVDAITADASRRQVCHVVVTVANINDNLPHFDFQQADVILQAPATSADSVDVFRLRARDADHPRRPVGRFELATTGDSAEGFQLDATSGRVTFVPASAEFRQLPKTRILEFFAVDFELPHSRSASPFRLAVHFSDGNDTATDAAVLAGLTCQPPSWSDVRLSEATPLGASLAVCRVAASSAVRLEVRVSDGPGGEFFEAAGDSSDSVDGVGGGSSFRLRLRRRLNGTATPYGLTVAATVRVKSTSPTSQSDIAVATAALTVGYNLEVDIARPPVFESAAYSLLVREDAAPGEPLLPLRAQDPGADFQLTYRLANIENDSVAGSGVEAFSINPATGQLRLRRRLDRESLPNATLRFLAFAADSAGAVGHPAEVTVRVLDVNDQPLRWAAPSYESSSASTIRLSTAKLRQSGSAATVDLVPAGSDLLAVADDDPEDRPPVRYFSLGGGRGRGEGDADILFDVDIDTGAVSMATSGAAVDACRRIRRRRRRLLRGRPLKLLIIATDGVFGTPPRRLQIELDDC</sequence>
<reference evidence="13 14" key="1">
    <citation type="submission" date="2017-06" db="EMBL/GenBank/DDBJ databases">
        <title>A platform for efficient transgenesis in Macrostomum lignano, a flatworm model organism for stem cell research.</title>
        <authorList>
            <person name="Berezikov E."/>
        </authorList>
    </citation>
    <scope>NUCLEOTIDE SEQUENCE [LARGE SCALE GENOMIC DNA]</scope>
    <source>
        <strain evidence="13">DV1</strain>
        <tissue evidence="13">Whole organism</tissue>
    </source>
</reference>
<dbReference type="SUPFAM" id="SSF49313">
    <property type="entry name" value="Cadherin-like"/>
    <property type="match status" value="13"/>
</dbReference>
<keyword evidence="7" id="KW-0472">Membrane</keyword>
<evidence type="ECO:0000256" key="4">
    <source>
        <dbReference type="ARBA" id="ARBA00022837"/>
    </source>
</evidence>
<evidence type="ECO:0000256" key="3">
    <source>
        <dbReference type="ARBA" id="ARBA00022737"/>
    </source>
</evidence>
<feature type="region of interest" description="Disordered" evidence="10">
    <location>
        <begin position="744"/>
        <end position="776"/>
    </location>
</feature>
<feature type="domain" description="Cadherin" evidence="12">
    <location>
        <begin position="2395"/>
        <end position="2512"/>
    </location>
</feature>
<dbReference type="STRING" id="282301.A0A267GM40"/>
<keyword evidence="6" id="KW-1133">Transmembrane helix</keyword>
<keyword evidence="2" id="KW-0812">Transmembrane</keyword>
<protein>
    <recommendedName>
        <fullName evidence="12">Cadherin domain-containing protein</fullName>
    </recommendedName>
</protein>
<evidence type="ECO:0000256" key="6">
    <source>
        <dbReference type="ARBA" id="ARBA00022989"/>
    </source>
</evidence>
<evidence type="ECO:0000256" key="10">
    <source>
        <dbReference type="SAM" id="MobiDB-lite"/>
    </source>
</evidence>
<feature type="domain" description="Cadherin" evidence="12">
    <location>
        <begin position="2881"/>
        <end position="2989"/>
    </location>
</feature>
<gene>
    <name evidence="13" type="ORF">BOX15_Mlig012671g3</name>
</gene>
<feature type="domain" description="Cadherin" evidence="12">
    <location>
        <begin position="1189"/>
        <end position="1319"/>
    </location>
</feature>
<evidence type="ECO:0000256" key="11">
    <source>
        <dbReference type="SAM" id="SignalP"/>
    </source>
</evidence>
<evidence type="ECO:0000313" key="13">
    <source>
        <dbReference type="EMBL" id="PAA87083.1"/>
    </source>
</evidence>
<dbReference type="CDD" id="cd11304">
    <property type="entry name" value="Cadherin_repeat"/>
    <property type="match status" value="16"/>
</dbReference>
<feature type="non-terminal residue" evidence="13">
    <location>
        <position position="3478"/>
    </location>
</feature>
<dbReference type="PROSITE" id="PS00232">
    <property type="entry name" value="CADHERIN_1"/>
    <property type="match status" value="3"/>
</dbReference>
<evidence type="ECO:0000313" key="14">
    <source>
        <dbReference type="Proteomes" id="UP000215902"/>
    </source>
</evidence>
<feature type="domain" description="Cadherin" evidence="12">
    <location>
        <begin position="956"/>
        <end position="1067"/>
    </location>
</feature>
<keyword evidence="3" id="KW-0677">Repeat</keyword>
<feature type="domain" description="Cadherin" evidence="12">
    <location>
        <begin position="3234"/>
        <end position="3349"/>
    </location>
</feature>
<accession>A0A267GM40</accession>
<keyword evidence="4 9" id="KW-0106">Calcium</keyword>
<evidence type="ECO:0000256" key="8">
    <source>
        <dbReference type="ARBA" id="ARBA00023180"/>
    </source>
</evidence>
<dbReference type="EMBL" id="NIVC01000249">
    <property type="protein sequence ID" value="PAA87083.1"/>
    <property type="molecule type" value="Genomic_DNA"/>
</dbReference>
<feature type="domain" description="Cadherin" evidence="12">
    <location>
        <begin position="2044"/>
        <end position="2163"/>
    </location>
</feature>
<feature type="domain" description="Cadherin" evidence="12">
    <location>
        <begin position="402"/>
        <end position="528"/>
    </location>
</feature>
<dbReference type="PANTHER" id="PTHR24026:SF136">
    <property type="entry name" value="PROTOCADHERIN-23"/>
    <property type="match status" value="1"/>
</dbReference>
<dbReference type="PROSITE" id="PS50268">
    <property type="entry name" value="CADHERIN_2"/>
    <property type="match status" value="15"/>
</dbReference>
<feature type="domain" description="Cadherin" evidence="12">
    <location>
        <begin position="2514"/>
        <end position="2624"/>
    </location>
</feature>
<dbReference type="OrthoDB" id="6252479at2759"/>
<comment type="caution">
    <text evidence="13">The sequence shown here is derived from an EMBL/GenBank/DDBJ whole genome shotgun (WGS) entry which is preliminary data.</text>
</comment>
<name>A0A267GM40_9PLAT</name>
<feature type="domain" description="Cadherin" evidence="12">
    <location>
        <begin position="2630"/>
        <end position="2738"/>
    </location>
</feature>
<keyword evidence="8" id="KW-0325">Glycoprotein</keyword>
<evidence type="ECO:0000256" key="1">
    <source>
        <dbReference type="ARBA" id="ARBA00004370"/>
    </source>
</evidence>
<dbReference type="Gene3D" id="2.60.40.60">
    <property type="entry name" value="Cadherins"/>
    <property type="match status" value="15"/>
</dbReference>
<dbReference type="Pfam" id="PF00028">
    <property type="entry name" value="Cadherin"/>
    <property type="match status" value="4"/>
</dbReference>
<dbReference type="PANTHER" id="PTHR24026">
    <property type="entry name" value="FAT ATYPICAL CADHERIN-RELATED"/>
    <property type="match status" value="1"/>
</dbReference>
<feature type="domain" description="Cadherin" evidence="12">
    <location>
        <begin position="530"/>
        <end position="642"/>
    </location>
</feature>